<accession>A0A6S6QYU0</accession>
<gene>
    <name evidence="1" type="ORF">acsn021_00110</name>
</gene>
<dbReference type="EMBL" id="AP023367">
    <property type="protein sequence ID" value="BCJ92442.1"/>
    <property type="molecule type" value="Genomic_DNA"/>
</dbReference>
<reference evidence="1 2" key="1">
    <citation type="journal article" date="2016" name="Int. J. Syst. Evol. Microbiol.">
        <title>Descriptions of Anaerotaenia torta gen. nov., sp. nov. and Anaerocolumna cellulosilytica gen. nov., sp. nov. isolated from a methanogenic reactor of cattle waste.</title>
        <authorList>
            <person name="Uek A."/>
            <person name="Ohtaki Y."/>
            <person name="Kaku N."/>
            <person name="Ueki K."/>
        </authorList>
    </citation>
    <scope>NUCLEOTIDE SEQUENCE [LARGE SCALE GENOMIC DNA]</scope>
    <source>
        <strain evidence="1 2">SN021</strain>
    </source>
</reference>
<dbReference type="KEGG" id="acel:acsn021_00110"/>
<sequence length="59" mass="7118">MILKFPIYALKIKKYSQINRFNFSMVSKLLVNQKKQKVKRAKAFNELMSYNIYTREALK</sequence>
<keyword evidence="2" id="KW-1185">Reference proteome</keyword>
<evidence type="ECO:0000313" key="2">
    <source>
        <dbReference type="Proteomes" id="UP000515561"/>
    </source>
</evidence>
<evidence type="ECO:0000313" key="1">
    <source>
        <dbReference type="EMBL" id="BCJ92442.1"/>
    </source>
</evidence>
<dbReference type="AlphaFoldDB" id="A0A6S6QYU0"/>
<protein>
    <submittedName>
        <fullName evidence="1">Uncharacterized protein</fullName>
    </submittedName>
</protein>
<proteinExistence type="predicted"/>
<name>A0A6S6QYU0_9FIRM</name>
<dbReference type="Proteomes" id="UP000515561">
    <property type="component" value="Chromosome"/>
</dbReference>
<organism evidence="1 2">
    <name type="scientific">Anaerocolumna cellulosilytica</name>
    <dbReference type="NCBI Taxonomy" id="433286"/>
    <lineage>
        <taxon>Bacteria</taxon>
        <taxon>Bacillati</taxon>
        <taxon>Bacillota</taxon>
        <taxon>Clostridia</taxon>
        <taxon>Lachnospirales</taxon>
        <taxon>Lachnospiraceae</taxon>
        <taxon>Anaerocolumna</taxon>
    </lineage>
</organism>